<dbReference type="Proteomes" id="UP000662314">
    <property type="component" value="Unassembled WGS sequence"/>
</dbReference>
<gene>
    <name evidence="1" type="ORF">I8752_03490</name>
</gene>
<accession>A0A8J7HZT6</accession>
<reference evidence="1 2" key="1">
    <citation type="journal article" date="2021" name="Int. J. Syst. Evol. Microbiol.">
        <title>Amazonocrinis nigriterrae gen. nov., sp. nov., Atlanticothrix silvestris gen. nov., sp. nov. and Dendronalium phyllosphericum gen. nov., sp. nov., nostocacean cyanobacteria from Brazilian environments.</title>
        <authorList>
            <person name="Alvarenga D.O."/>
            <person name="Andreote A.P.D."/>
            <person name="Branco L.H.Z."/>
            <person name="Delbaje E."/>
            <person name="Cruz R.B."/>
            <person name="Varani A.M."/>
            <person name="Fiore M.F."/>
        </authorList>
    </citation>
    <scope>NUCLEOTIDE SEQUENCE [LARGE SCALE GENOMIC DNA]</scope>
    <source>
        <strain evidence="1 2">CENA369</strain>
    </source>
</reference>
<dbReference type="EMBL" id="JAECZA010000007">
    <property type="protein sequence ID" value="MBH8572110.1"/>
    <property type="molecule type" value="Genomic_DNA"/>
</dbReference>
<comment type="caution">
    <text evidence="1">The sequence shown here is derived from an EMBL/GenBank/DDBJ whole genome shotgun (WGS) entry which is preliminary data.</text>
</comment>
<keyword evidence="2" id="KW-1185">Reference proteome</keyword>
<name>A0A8J7HZT6_9NOST</name>
<organism evidence="1 2">
    <name type="scientific">Dendronalium phyllosphericum CENA369</name>
    <dbReference type="NCBI Taxonomy" id="1725256"/>
    <lineage>
        <taxon>Bacteria</taxon>
        <taxon>Bacillati</taxon>
        <taxon>Cyanobacteriota</taxon>
        <taxon>Cyanophyceae</taxon>
        <taxon>Nostocales</taxon>
        <taxon>Nostocaceae</taxon>
        <taxon>Dendronalium</taxon>
        <taxon>Dendronalium phyllosphericum</taxon>
    </lineage>
</organism>
<protein>
    <submittedName>
        <fullName evidence="1">DDE-type integrase/transposase/recombinase</fullName>
    </submittedName>
</protein>
<evidence type="ECO:0000313" key="2">
    <source>
        <dbReference type="Proteomes" id="UP000662314"/>
    </source>
</evidence>
<evidence type="ECO:0000313" key="1">
    <source>
        <dbReference type="EMBL" id="MBH8572110.1"/>
    </source>
</evidence>
<dbReference type="AlphaFoldDB" id="A0A8J7HZT6"/>
<proteinExistence type="predicted"/>
<sequence>MPHVITVDKNAAYLKAIKTLKGDETLEQTTQLRQKNIIEKTHRLFVYEQA</sequence>
<dbReference type="RefSeq" id="WP_214430939.1">
    <property type="nucleotide sequence ID" value="NZ_CAWPUQ010000306.1"/>
</dbReference>